<gene>
    <name evidence="2" type="ORF">BKCO1_300052</name>
</gene>
<evidence type="ECO:0000256" key="1">
    <source>
        <dbReference type="SAM" id="SignalP"/>
    </source>
</evidence>
<dbReference type="OrthoDB" id="10350302at2759"/>
<dbReference type="Proteomes" id="UP000183809">
    <property type="component" value="Unassembled WGS sequence"/>
</dbReference>
<dbReference type="RefSeq" id="XP_020134471.1">
    <property type="nucleotide sequence ID" value="XM_020274213.1"/>
</dbReference>
<dbReference type="EMBL" id="MNUE01000003">
    <property type="protein sequence ID" value="OJD38860.1"/>
    <property type="molecule type" value="Genomic_DNA"/>
</dbReference>
<keyword evidence="1" id="KW-0732">Signal</keyword>
<name>A0A1J9SGD6_9PEZI</name>
<accession>A0A1J9SGD6</accession>
<evidence type="ECO:0000313" key="3">
    <source>
        <dbReference type="Proteomes" id="UP000183809"/>
    </source>
</evidence>
<sequence>MHATSPTLIMLGLALCGLTGLAQGFAVLPMELNSAVDKRQYNQCEMATGKSTCITFCATEMAHVEERYCQGSYCHVKHNTDRFCGLCECDCHVP</sequence>
<proteinExistence type="predicted"/>
<feature type="chain" id="PRO_5012385444" evidence="1">
    <location>
        <begin position="25"/>
        <end position="94"/>
    </location>
</feature>
<keyword evidence="3" id="KW-1185">Reference proteome</keyword>
<dbReference type="GeneID" id="31014474"/>
<feature type="signal peptide" evidence="1">
    <location>
        <begin position="1"/>
        <end position="24"/>
    </location>
</feature>
<protein>
    <submittedName>
        <fullName evidence="2">Uncharacterized protein</fullName>
    </submittedName>
</protein>
<organism evidence="2 3">
    <name type="scientific">Diplodia corticola</name>
    <dbReference type="NCBI Taxonomy" id="236234"/>
    <lineage>
        <taxon>Eukaryota</taxon>
        <taxon>Fungi</taxon>
        <taxon>Dikarya</taxon>
        <taxon>Ascomycota</taxon>
        <taxon>Pezizomycotina</taxon>
        <taxon>Dothideomycetes</taxon>
        <taxon>Dothideomycetes incertae sedis</taxon>
        <taxon>Botryosphaeriales</taxon>
        <taxon>Botryosphaeriaceae</taxon>
        <taxon>Diplodia</taxon>
    </lineage>
</organism>
<dbReference type="AlphaFoldDB" id="A0A1J9SGD6"/>
<reference evidence="2 3" key="1">
    <citation type="submission" date="2016-10" db="EMBL/GenBank/DDBJ databases">
        <title>Proteomics and genomics reveal pathogen-plant mechanisms compatible with a hemibiotrophic lifestyle of Diplodia corticola.</title>
        <authorList>
            <person name="Fernandes I."/>
            <person name="De Jonge R."/>
            <person name="Van De Peer Y."/>
            <person name="Devreese B."/>
            <person name="Alves A."/>
            <person name="Esteves A.C."/>
        </authorList>
    </citation>
    <scope>NUCLEOTIDE SEQUENCE [LARGE SCALE GENOMIC DNA]</scope>
    <source>
        <strain evidence="2 3">CBS 112549</strain>
    </source>
</reference>
<comment type="caution">
    <text evidence="2">The sequence shown here is derived from an EMBL/GenBank/DDBJ whole genome shotgun (WGS) entry which is preliminary data.</text>
</comment>
<evidence type="ECO:0000313" key="2">
    <source>
        <dbReference type="EMBL" id="OJD38860.1"/>
    </source>
</evidence>